<dbReference type="EMBL" id="PP511379">
    <property type="protein sequence ID" value="XCD03643.1"/>
    <property type="molecule type" value="Genomic_DNA"/>
</dbReference>
<proteinExistence type="predicted"/>
<organism evidence="1">
    <name type="scientific">Dulem virus 40</name>
    <dbReference type="NCBI Taxonomy" id="3145758"/>
    <lineage>
        <taxon>Viruses</taxon>
        <taxon>Duplodnaviria</taxon>
        <taxon>Heunggongvirae</taxon>
        <taxon>Uroviricota</taxon>
        <taxon>Caudoviricetes</taxon>
    </lineage>
</organism>
<accession>A0AAU8AUM6</accession>
<reference evidence="1" key="1">
    <citation type="submission" date="2024-03" db="EMBL/GenBank/DDBJ databases">
        <title>Diverse circular DNA viruses in blood, oral, and fecal samples of captive lemurs.</title>
        <authorList>
            <person name="Paietta E.N."/>
            <person name="Kraberger S."/>
            <person name="Lund M.C."/>
            <person name="Custer J.M."/>
            <person name="Vargas K.M."/>
            <person name="Ehmke E.E."/>
            <person name="Yoder A.D."/>
            <person name="Varsani A."/>
        </authorList>
    </citation>
    <scope>NUCLEOTIDE SEQUENCE</scope>
    <source>
        <strain evidence="1">Duke_21_1</strain>
    </source>
</reference>
<evidence type="ECO:0000313" key="1">
    <source>
        <dbReference type="EMBL" id="XCD03643.1"/>
    </source>
</evidence>
<protein>
    <submittedName>
        <fullName evidence="1">Uncharacterized protein</fullName>
    </submittedName>
</protein>
<sequence length="214" mass="24533">MTIPIDNFDLIKSMMVFEEADNLFMHLQILRRGKDHPDLPASNKLIRSWLVRSAEHLASLKDEVVFLCEHYKARAYISCAPKSIAKLNTLILRKLADNLHTGNIINPWHVFNSACGELPGVEKRWVVDVDTKDKDAVDFIRLEIDRIWVNTHPQDCGKIRESAWLLAEMPTLNGYHLVTPPFNLQEFSKRFPDMEVKKNGLTALYVPQSIVTAI</sequence>
<name>A0AAU8AUM6_9CAUD</name>